<name>A0ABU9B9N8_9BURK</name>
<keyword evidence="2" id="KW-1185">Reference proteome</keyword>
<sequence>MAGAVEAAALRGLSRQARGLGTRLLAGLPDPHTEWLTLLWGPRLDRAHALSLWRDNAASRPAPSALPEPAHTTATPLDSLVTLLRLADAWDALDTGAQQTLRRRLLRHRRLYGRDTGLAS</sequence>
<evidence type="ECO:0000313" key="1">
    <source>
        <dbReference type="EMBL" id="MEK8026605.1"/>
    </source>
</evidence>
<protein>
    <submittedName>
        <fullName evidence="1">Uncharacterized protein</fullName>
    </submittedName>
</protein>
<dbReference type="Proteomes" id="UP001368500">
    <property type="component" value="Unassembled WGS sequence"/>
</dbReference>
<evidence type="ECO:0000313" key="2">
    <source>
        <dbReference type="Proteomes" id="UP001368500"/>
    </source>
</evidence>
<dbReference type="EMBL" id="JBBUTF010000009">
    <property type="protein sequence ID" value="MEK8026605.1"/>
    <property type="molecule type" value="Genomic_DNA"/>
</dbReference>
<gene>
    <name evidence="1" type="ORF">AACH11_11595</name>
</gene>
<dbReference type="RefSeq" id="WP_341374390.1">
    <property type="nucleotide sequence ID" value="NZ_JBBUTF010000009.1"/>
</dbReference>
<proteinExistence type="predicted"/>
<accession>A0ABU9B9N8</accession>
<comment type="caution">
    <text evidence="1">The sequence shown here is derived from an EMBL/GenBank/DDBJ whole genome shotgun (WGS) entry which is preliminary data.</text>
</comment>
<organism evidence="1 2">
    <name type="scientific">Pseudaquabacterium rugosum</name>
    <dbReference type="NCBI Taxonomy" id="2984194"/>
    <lineage>
        <taxon>Bacteria</taxon>
        <taxon>Pseudomonadati</taxon>
        <taxon>Pseudomonadota</taxon>
        <taxon>Betaproteobacteria</taxon>
        <taxon>Burkholderiales</taxon>
        <taxon>Sphaerotilaceae</taxon>
        <taxon>Pseudaquabacterium</taxon>
    </lineage>
</organism>
<reference evidence="1 2" key="1">
    <citation type="submission" date="2024-04" db="EMBL/GenBank/DDBJ databases">
        <title>Novel species of the genus Ideonella isolated from streams.</title>
        <authorList>
            <person name="Lu H."/>
        </authorList>
    </citation>
    <scope>NUCLEOTIDE SEQUENCE [LARGE SCALE GENOMIC DNA]</scope>
    <source>
        <strain evidence="1 2">BYS139W</strain>
    </source>
</reference>